<dbReference type="Pfam" id="PF00012">
    <property type="entry name" value="HSP70"/>
    <property type="match status" value="1"/>
</dbReference>
<dbReference type="GO" id="GO:0140662">
    <property type="term" value="F:ATP-dependent protein folding chaperone"/>
    <property type="evidence" value="ECO:0007669"/>
    <property type="project" value="InterPro"/>
</dbReference>
<keyword evidence="6" id="KW-1185">Reference proteome</keyword>
<name>A0AAN7YUG0_9MYCE</name>
<organism evidence="5 6">
    <name type="scientific">Dictyostelium firmibasis</name>
    <dbReference type="NCBI Taxonomy" id="79012"/>
    <lineage>
        <taxon>Eukaryota</taxon>
        <taxon>Amoebozoa</taxon>
        <taxon>Evosea</taxon>
        <taxon>Eumycetozoa</taxon>
        <taxon>Dictyostelia</taxon>
        <taxon>Dictyosteliales</taxon>
        <taxon>Dictyosteliaceae</taxon>
        <taxon>Dictyostelium</taxon>
    </lineage>
</organism>
<proteinExistence type="inferred from homology"/>
<dbReference type="FunFam" id="3.90.640.10:FF:000010">
    <property type="entry name" value="heat shock 70 kDa protein 14"/>
    <property type="match status" value="1"/>
</dbReference>
<dbReference type="SUPFAM" id="SSF100920">
    <property type="entry name" value="Heat shock protein 70kD (HSP70), peptide-binding domain"/>
    <property type="match status" value="1"/>
</dbReference>
<protein>
    <submittedName>
        <fullName evidence="5">Uncharacterized protein</fullName>
    </submittedName>
</protein>
<evidence type="ECO:0000313" key="6">
    <source>
        <dbReference type="Proteomes" id="UP001344447"/>
    </source>
</evidence>
<dbReference type="EMBL" id="JAVFKY010000002">
    <property type="protein sequence ID" value="KAK5580561.1"/>
    <property type="molecule type" value="Genomic_DNA"/>
</dbReference>
<accession>A0AAN7YUG0</accession>
<dbReference type="InterPro" id="IPR029047">
    <property type="entry name" value="HSP70_peptide-bd_sf"/>
</dbReference>
<keyword evidence="2 4" id="KW-0547">Nucleotide-binding</keyword>
<evidence type="ECO:0000256" key="1">
    <source>
        <dbReference type="ARBA" id="ARBA00007381"/>
    </source>
</evidence>
<dbReference type="Gene3D" id="3.30.30.30">
    <property type="match status" value="1"/>
</dbReference>
<reference evidence="5 6" key="1">
    <citation type="submission" date="2023-11" db="EMBL/GenBank/DDBJ databases">
        <title>Dfirmibasis_genome.</title>
        <authorList>
            <person name="Edelbroek B."/>
            <person name="Kjellin J."/>
            <person name="Jerlstrom-Hultqvist J."/>
            <person name="Soderbom F."/>
        </authorList>
    </citation>
    <scope>NUCLEOTIDE SEQUENCE [LARGE SCALE GENOMIC DNA]</scope>
    <source>
        <strain evidence="5 6">TNS-C-14</strain>
    </source>
</reference>
<evidence type="ECO:0000256" key="4">
    <source>
        <dbReference type="RuleBase" id="RU003322"/>
    </source>
</evidence>
<dbReference type="FunFam" id="3.30.30.30:FF:000007">
    <property type="entry name" value="Heat shock 70 kDa protein 13"/>
    <property type="match status" value="1"/>
</dbReference>
<dbReference type="GO" id="GO:0005524">
    <property type="term" value="F:ATP binding"/>
    <property type="evidence" value="ECO:0007669"/>
    <property type="project" value="UniProtKB-KW"/>
</dbReference>
<comment type="similarity">
    <text evidence="1 4">Belongs to the heat shock protein 70 family.</text>
</comment>
<dbReference type="InterPro" id="IPR013126">
    <property type="entry name" value="Hsp_70_fam"/>
</dbReference>
<gene>
    <name evidence="5" type="ORF">RB653_000581</name>
</gene>
<dbReference type="SUPFAM" id="SSF53067">
    <property type="entry name" value="Actin-like ATPase domain"/>
    <property type="match status" value="2"/>
</dbReference>
<comment type="caution">
    <text evidence="5">The sequence shown here is derived from an EMBL/GenBank/DDBJ whole genome shotgun (WGS) entry which is preliminary data.</text>
</comment>
<dbReference type="Gene3D" id="2.60.34.10">
    <property type="entry name" value="Substrate Binding Domain Of DNAk, Chain A, domain 1"/>
    <property type="match status" value="1"/>
</dbReference>
<dbReference type="Gene3D" id="3.90.640.10">
    <property type="entry name" value="Actin, Chain A, domain 4"/>
    <property type="match status" value="1"/>
</dbReference>
<evidence type="ECO:0000256" key="2">
    <source>
        <dbReference type="ARBA" id="ARBA00022741"/>
    </source>
</evidence>
<evidence type="ECO:0000256" key="3">
    <source>
        <dbReference type="ARBA" id="ARBA00022840"/>
    </source>
</evidence>
<dbReference type="AlphaFoldDB" id="A0AAN7YUG0"/>
<evidence type="ECO:0000313" key="5">
    <source>
        <dbReference type="EMBL" id="KAK5580561.1"/>
    </source>
</evidence>
<dbReference type="PRINTS" id="PR00301">
    <property type="entry name" value="HEATSHOCK70"/>
</dbReference>
<dbReference type="PANTHER" id="PTHR19375">
    <property type="entry name" value="HEAT SHOCK PROTEIN 70KDA"/>
    <property type="match status" value="1"/>
</dbReference>
<dbReference type="InterPro" id="IPR043129">
    <property type="entry name" value="ATPase_NBD"/>
</dbReference>
<dbReference type="CDD" id="cd24028">
    <property type="entry name" value="ASKHA_NBD_HSP70_HSPA1-like"/>
    <property type="match status" value="1"/>
</dbReference>
<keyword evidence="3 4" id="KW-0067">ATP-binding</keyword>
<sequence length="516" mass="57534">MTNNNIMGIDFGTHFACVGIFKNERIEICPNQQGNRTTPSVVSFVGDDKLVGDEAKAQMDRNPQNTIYDVKRLLGRKTTDELFDHEVKKLSFKVTTYEDNNEKIEFQVNYKSNVVTLTPIEIATNILEQIKHTAETFIGEPIKKAVISVPTDFTEKQRNDLKVAATNAGIKVVRMIHEHSAVALAYGYDQVKECSETTNVSKESNVMVFDLGGSGVSASMIRVRSKLFEMIGNVSDHTVSGEHFDHVLVQHFTQEFNKKYRCDMTENARSKAKLKSACEKAKRNLSNMTQAALEIDSLYDGRDFFTNITRARFEDMASGLIKGSINAVSQLLEKCNMTKEQVDKVLLVGGASRIPSVQNQLLSFFDNRQDILERSMNQEEVVAYGTTVQATILSAEQTNQSLNCNKSNISMGGHFSAQFTPTTIGIEDSTGKLIPIIPSSSIIPCKRTFTLNTSSDNQENLNMAVYQGSAPLAKDNQLVSRFIFKSSPTPIDITFEIDNNKTLLIKSEQANYSIKF</sequence>
<dbReference type="Gene3D" id="3.30.420.40">
    <property type="match status" value="2"/>
</dbReference>
<dbReference type="Proteomes" id="UP001344447">
    <property type="component" value="Unassembled WGS sequence"/>
</dbReference>